<dbReference type="SUPFAM" id="SSF56112">
    <property type="entry name" value="Protein kinase-like (PK-like)"/>
    <property type="match status" value="1"/>
</dbReference>
<evidence type="ECO:0000259" key="1">
    <source>
        <dbReference type="PROSITE" id="PS50011"/>
    </source>
</evidence>
<dbReference type="PANTHER" id="PTHR44329:SF41">
    <property type="entry name" value="OS12G0163800 PROTEIN"/>
    <property type="match status" value="1"/>
</dbReference>
<feature type="non-terminal residue" evidence="2">
    <location>
        <position position="1"/>
    </location>
</feature>
<dbReference type="InterPro" id="IPR011009">
    <property type="entry name" value="Kinase-like_dom_sf"/>
</dbReference>
<keyword evidence="3" id="KW-1185">Reference proteome</keyword>
<dbReference type="GO" id="GO:0005524">
    <property type="term" value="F:ATP binding"/>
    <property type="evidence" value="ECO:0007669"/>
    <property type="project" value="InterPro"/>
</dbReference>
<keyword evidence="2" id="KW-0418">Kinase</keyword>
<evidence type="ECO:0000313" key="2">
    <source>
        <dbReference type="EMBL" id="MCI20494.1"/>
    </source>
</evidence>
<organism evidence="2 3">
    <name type="scientific">Trifolium medium</name>
    <dbReference type="NCBI Taxonomy" id="97028"/>
    <lineage>
        <taxon>Eukaryota</taxon>
        <taxon>Viridiplantae</taxon>
        <taxon>Streptophyta</taxon>
        <taxon>Embryophyta</taxon>
        <taxon>Tracheophyta</taxon>
        <taxon>Spermatophyta</taxon>
        <taxon>Magnoliopsida</taxon>
        <taxon>eudicotyledons</taxon>
        <taxon>Gunneridae</taxon>
        <taxon>Pentapetalae</taxon>
        <taxon>rosids</taxon>
        <taxon>fabids</taxon>
        <taxon>Fabales</taxon>
        <taxon>Fabaceae</taxon>
        <taxon>Papilionoideae</taxon>
        <taxon>50 kb inversion clade</taxon>
        <taxon>NPAAA clade</taxon>
        <taxon>Hologalegina</taxon>
        <taxon>IRL clade</taxon>
        <taxon>Trifolieae</taxon>
        <taxon>Trifolium</taxon>
    </lineage>
</organism>
<dbReference type="Proteomes" id="UP000265520">
    <property type="component" value="Unassembled WGS sequence"/>
</dbReference>
<dbReference type="PANTHER" id="PTHR44329">
    <property type="entry name" value="SERINE/THREONINE-PROTEIN KINASE TNNI3K-RELATED"/>
    <property type="match status" value="1"/>
</dbReference>
<dbReference type="InterPro" id="IPR051681">
    <property type="entry name" value="Ser/Thr_Kinases-Pseudokinases"/>
</dbReference>
<protein>
    <submittedName>
        <fullName evidence="2">Serine/threonine-protein kinase HT1-like</fullName>
    </submittedName>
</protein>
<name>A0A392Q8M5_9FABA</name>
<dbReference type="GO" id="GO:0004674">
    <property type="term" value="F:protein serine/threonine kinase activity"/>
    <property type="evidence" value="ECO:0007669"/>
    <property type="project" value="TreeGrafter"/>
</dbReference>
<dbReference type="AlphaFoldDB" id="A0A392Q8M5"/>
<keyword evidence="2" id="KW-0808">Transferase</keyword>
<reference evidence="2 3" key="1">
    <citation type="journal article" date="2018" name="Front. Plant Sci.">
        <title>Red Clover (Trifolium pratense) and Zigzag Clover (T. medium) - A Picture of Genomic Similarities and Differences.</title>
        <authorList>
            <person name="Dluhosova J."/>
            <person name="Istvanek J."/>
            <person name="Nedelnik J."/>
            <person name="Repkova J."/>
        </authorList>
    </citation>
    <scope>NUCLEOTIDE SEQUENCE [LARGE SCALE GENOMIC DNA]</scope>
    <source>
        <strain evidence="3">cv. 10/8</strain>
        <tissue evidence="2">Leaf</tissue>
    </source>
</reference>
<dbReference type="EMBL" id="LXQA010120129">
    <property type="protein sequence ID" value="MCI20494.1"/>
    <property type="molecule type" value="Genomic_DNA"/>
</dbReference>
<dbReference type="PROSITE" id="PS50011">
    <property type="entry name" value="PROTEIN_KINASE_DOM"/>
    <property type="match status" value="1"/>
</dbReference>
<sequence>VAKALAAEGKSGDWEIDRRSLKIGEKIASGSCGDLYHGVYLGEDVAVKVLKSEQLNDALEDEFTQEVAILRSVFC</sequence>
<comment type="caution">
    <text evidence="2">The sequence shown here is derived from an EMBL/GenBank/DDBJ whole genome shotgun (WGS) entry which is preliminary data.</text>
</comment>
<proteinExistence type="predicted"/>
<evidence type="ECO:0000313" key="3">
    <source>
        <dbReference type="Proteomes" id="UP000265520"/>
    </source>
</evidence>
<dbReference type="InterPro" id="IPR000719">
    <property type="entry name" value="Prot_kinase_dom"/>
</dbReference>
<dbReference type="Gene3D" id="3.30.200.20">
    <property type="entry name" value="Phosphorylase Kinase, domain 1"/>
    <property type="match status" value="1"/>
</dbReference>
<feature type="domain" description="Protein kinase" evidence="1">
    <location>
        <begin position="21"/>
        <end position="75"/>
    </location>
</feature>
<accession>A0A392Q8M5</accession>